<accession>A0AAV9QI61</accession>
<evidence type="ECO:0000313" key="2">
    <source>
        <dbReference type="Proteomes" id="UP001345827"/>
    </source>
</evidence>
<reference evidence="1 2" key="1">
    <citation type="submission" date="2023-06" db="EMBL/GenBank/DDBJ databases">
        <title>Black Yeasts Isolated from many extreme environments.</title>
        <authorList>
            <person name="Coleine C."/>
            <person name="Stajich J.E."/>
            <person name="Selbmann L."/>
        </authorList>
    </citation>
    <scope>NUCLEOTIDE SEQUENCE [LARGE SCALE GENOMIC DNA]</scope>
    <source>
        <strain evidence="1 2">CCFEE 5887</strain>
    </source>
</reference>
<dbReference type="Proteomes" id="UP001345827">
    <property type="component" value="Unassembled WGS sequence"/>
</dbReference>
<dbReference type="PANTHER" id="PTHR36847">
    <property type="entry name" value="AMIDOLIGASE ENZYME"/>
    <property type="match status" value="1"/>
</dbReference>
<proteinExistence type="predicted"/>
<dbReference type="AlphaFoldDB" id="A0AAV9QI61"/>
<dbReference type="InterPro" id="IPR022025">
    <property type="entry name" value="Amidoligase_2"/>
</dbReference>
<sequence length="498" mass="57898">MTQISELLPFTFGVEIEVLFAIDQTKVDNDPRYSYLRINNYQPDERDKLGQYVNQEDWLKQAATVLRRRGGNLAILSPCNFIPEDDSEVFQHWVLTTECAVIFPKSDKQISAWSDNQVQDIGERTLLGLELISPILAIPDLEISDHESESLAEVNQYLDILTRRSSARSPYHFMAGPKSTSVHIHVGLEPSVNGQVAIPLNVMRHLAWIVICFEDVLTLLHHPERHGYRGTKSYDRAESTRAVFRRTRHSCKTFSLAAAFFEIFGNDIRYFENDEVWLGDLAADRHCWVNFSNAVTFGQQRRKMTVEFRQHHGTLDKKDINEWIMFVTAIIRTAERKANQGRHSVELPDNVIEKVGHNQQVITEMSKYAATFNSPKRTLKELFDLMELPIQKRRYWWDRAKTFQAFLFERRTARYKFQFYCTNLWCEEPTTSRDCEGWKAGELDTQPWDEPQQSDSKTVEASMMEVDSDEDFHMISESKTVEASVMEVDSDEDFHMIN</sequence>
<dbReference type="PANTHER" id="PTHR36847:SF1">
    <property type="entry name" value="AMIDOLIGASE ENZYME"/>
    <property type="match status" value="1"/>
</dbReference>
<gene>
    <name evidence="1" type="ORF">LTR25_002220</name>
</gene>
<protein>
    <recommendedName>
        <fullName evidence="3">Amidoligase enzyme</fullName>
    </recommendedName>
</protein>
<comment type="caution">
    <text evidence="1">The sequence shown here is derived from an EMBL/GenBank/DDBJ whole genome shotgun (WGS) entry which is preliminary data.</text>
</comment>
<evidence type="ECO:0000313" key="1">
    <source>
        <dbReference type="EMBL" id="KAK5542335.1"/>
    </source>
</evidence>
<dbReference type="EMBL" id="JAXLQG010000003">
    <property type="protein sequence ID" value="KAK5542335.1"/>
    <property type="molecule type" value="Genomic_DNA"/>
</dbReference>
<keyword evidence="2" id="KW-1185">Reference proteome</keyword>
<organism evidence="1 2">
    <name type="scientific">Vermiconidia calcicola</name>
    <dbReference type="NCBI Taxonomy" id="1690605"/>
    <lineage>
        <taxon>Eukaryota</taxon>
        <taxon>Fungi</taxon>
        <taxon>Dikarya</taxon>
        <taxon>Ascomycota</taxon>
        <taxon>Pezizomycotina</taxon>
        <taxon>Dothideomycetes</taxon>
        <taxon>Dothideomycetidae</taxon>
        <taxon>Mycosphaerellales</taxon>
        <taxon>Extremaceae</taxon>
        <taxon>Vermiconidia</taxon>
    </lineage>
</organism>
<evidence type="ECO:0008006" key="3">
    <source>
        <dbReference type="Google" id="ProtNLM"/>
    </source>
</evidence>
<name>A0AAV9QI61_9PEZI</name>
<dbReference type="Pfam" id="PF12224">
    <property type="entry name" value="Amidoligase_2"/>
    <property type="match status" value="1"/>
</dbReference>